<name>A0A0G1PLP6_9BACT</name>
<dbReference type="AlphaFoldDB" id="A0A0G1PLP6"/>
<comment type="caution">
    <text evidence="1">The sequence shown here is derived from an EMBL/GenBank/DDBJ whole genome shotgun (WGS) entry which is preliminary data.</text>
</comment>
<sequence>MKKYQFCGIITLFPKSHDNKESHVIILNTVYPCKHCKQEVDSNFKHCPECGEAQDHSGEEHFNIFKSFRGGGVYNMTYGATILTWEDIVELAKEQAGTGYFIGSFIPAKQGQEHHIQIVKWIPVVNGEPGLDQGAQNIEITNLE</sequence>
<organism evidence="1 2">
    <name type="scientific">Candidatus Collierbacteria bacterium GW2011_GWA2_46_26</name>
    <dbReference type="NCBI Taxonomy" id="1618381"/>
    <lineage>
        <taxon>Bacteria</taxon>
        <taxon>Candidatus Collieribacteriota</taxon>
    </lineage>
</organism>
<gene>
    <name evidence="1" type="ORF">UX47_C0001G0007</name>
</gene>
<proteinExistence type="predicted"/>
<protein>
    <submittedName>
        <fullName evidence="1">Uncharacterized protein</fullName>
    </submittedName>
</protein>
<accession>A0A0G1PLP6</accession>
<evidence type="ECO:0000313" key="1">
    <source>
        <dbReference type="EMBL" id="KKU33724.1"/>
    </source>
</evidence>
<evidence type="ECO:0000313" key="2">
    <source>
        <dbReference type="Proteomes" id="UP000034794"/>
    </source>
</evidence>
<dbReference type="EMBL" id="LCMI01000001">
    <property type="protein sequence ID" value="KKU33724.1"/>
    <property type="molecule type" value="Genomic_DNA"/>
</dbReference>
<dbReference type="Proteomes" id="UP000034794">
    <property type="component" value="Unassembled WGS sequence"/>
</dbReference>
<reference evidence="1 2" key="1">
    <citation type="journal article" date="2015" name="Nature">
        <title>rRNA introns, odd ribosomes, and small enigmatic genomes across a large radiation of phyla.</title>
        <authorList>
            <person name="Brown C.T."/>
            <person name="Hug L.A."/>
            <person name="Thomas B.C."/>
            <person name="Sharon I."/>
            <person name="Castelle C.J."/>
            <person name="Singh A."/>
            <person name="Wilkins M.J."/>
            <person name="Williams K.H."/>
            <person name="Banfield J.F."/>
        </authorList>
    </citation>
    <scope>NUCLEOTIDE SEQUENCE [LARGE SCALE GENOMIC DNA]</scope>
</reference>